<dbReference type="Proteomes" id="UP000323506">
    <property type="component" value="Chromosome A11"/>
</dbReference>
<dbReference type="SMART" id="SM00185">
    <property type="entry name" value="ARM"/>
    <property type="match status" value="6"/>
</dbReference>
<dbReference type="SUPFAM" id="SSF57889">
    <property type="entry name" value="Cysteine-rich domain"/>
    <property type="match status" value="2"/>
</dbReference>
<dbReference type="AlphaFoldDB" id="A0A5D2ESM7"/>
<protein>
    <recommendedName>
        <fullName evidence="6">DC1 domain-containing protein</fullName>
    </recommendedName>
</protein>
<feature type="repeat" description="ARM" evidence="5">
    <location>
        <begin position="320"/>
        <end position="348"/>
    </location>
</feature>
<dbReference type="InterPro" id="IPR046349">
    <property type="entry name" value="C1-like_sf"/>
</dbReference>
<keyword evidence="4" id="KW-0653">Protein transport</keyword>
<organism evidence="7 8">
    <name type="scientific">Gossypium darwinii</name>
    <name type="common">Darwin's cotton</name>
    <name type="synonym">Gossypium barbadense var. darwinii</name>
    <dbReference type="NCBI Taxonomy" id="34276"/>
    <lineage>
        <taxon>Eukaryota</taxon>
        <taxon>Viridiplantae</taxon>
        <taxon>Streptophyta</taxon>
        <taxon>Embryophyta</taxon>
        <taxon>Tracheophyta</taxon>
        <taxon>Spermatophyta</taxon>
        <taxon>Magnoliopsida</taxon>
        <taxon>eudicotyledons</taxon>
        <taxon>Gunneridae</taxon>
        <taxon>Pentapetalae</taxon>
        <taxon>rosids</taxon>
        <taxon>malvids</taxon>
        <taxon>Malvales</taxon>
        <taxon>Malvaceae</taxon>
        <taxon>Malvoideae</taxon>
        <taxon>Gossypium</taxon>
    </lineage>
</organism>
<evidence type="ECO:0000256" key="5">
    <source>
        <dbReference type="PROSITE-ProRule" id="PRU00259"/>
    </source>
</evidence>
<evidence type="ECO:0000256" key="1">
    <source>
        <dbReference type="ARBA" id="ARBA00010394"/>
    </source>
</evidence>
<dbReference type="InterPro" id="IPR004146">
    <property type="entry name" value="DC1"/>
</dbReference>
<reference evidence="7 8" key="1">
    <citation type="submission" date="2019-06" db="EMBL/GenBank/DDBJ databases">
        <title>WGS assembly of Gossypium darwinii.</title>
        <authorList>
            <person name="Chen Z.J."/>
            <person name="Sreedasyam A."/>
            <person name="Ando A."/>
            <person name="Song Q."/>
            <person name="De L."/>
            <person name="Hulse-Kemp A."/>
            <person name="Ding M."/>
            <person name="Ye W."/>
            <person name="Kirkbride R."/>
            <person name="Jenkins J."/>
            <person name="Plott C."/>
            <person name="Lovell J."/>
            <person name="Lin Y.-M."/>
            <person name="Vaughn R."/>
            <person name="Liu B."/>
            <person name="Li W."/>
            <person name="Simpson S."/>
            <person name="Scheffler B."/>
            <person name="Saski C."/>
            <person name="Grover C."/>
            <person name="Hu G."/>
            <person name="Conover J."/>
            <person name="Carlson J."/>
            <person name="Shu S."/>
            <person name="Boston L."/>
            <person name="Williams M."/>
            <person name="Peterson D."/>
            <person name="Mcgee K."/>
            <person name="Jones D."/>
            <person name="Wendel J."/>
            <person name="Stelly D."/>
            <person name="Grimwood J."/>
            <person name="Schmutz J."/>
        </authorList>
    </citation>
    <scope>NUCLEOTIDE SEQUENCE [LARGE SCALE GENOMIC DNA]</scope>
    <source>
        <strain evidence="7">1808015.09</strain>
    </source>
</reference>
<feature type="domain" description="DC1" evidence="6">
    <location>
        <begin position="102"/>
        <end position="147"/>
    </location>
</feature>
<evidence type="ECO:0000313" key="8">
    <source>
        <dbReference type="Proteomes" id="UP000323506"/>
    </source>
</evidence>
<dbReference type="PROSITE" id="PS50176">
    <property type="entry name" value="ARM_REPEAT"/>
    <property type="match status" value="1"/>
</dbReference>
<feature type="domain" description="DC1" evidence="6">
    <location>
        <begin position="245"/>
        <end position="292"/>
    </location>
</feature>
<dbReference type="Gene3D" id="1.25.10.10">
    <property type="entry name" value="Leucine-rich Repeat Variant"/>
    <property type="match status" value="1"/>
</dbReference>
<sequence>MDIIIPPCNHTSHLSYIYLTKTKENRCEECGGKISGTAFSCHSCKVWKHISCADKLNRDLPLKIFHPLHLQHRLQLQCGQLPKDQEPLSFKDEKKKKILHYSHNHELSFFKYRKVREEDYDCLWCEKHLLPSEVCYGCRYCKFYLHQDKVASGKVPSSSPPPMENKALFVDEMEQNEGTNVIRTLVRPIIHRHQMYEVTEELKGENYCMGCRLVLNGSSYFCKTCPGLYLHEKCAKLSYEIQHPIHSSHPLNLYTSNVWGFNFIACDECRDIFHGFIYICEQCNFKLDMKCAASTTHKIGVLEEKKMECRAPIEEVIQAGVVPRFVELLGSPSDSICKEAVWALANIADDSLRCRDLVIGHGALLPFLALLNEHAELFMLKIVTRTLPVFCKPPFDQAKLVLSTLARLIHSNDEQVLTHACWALSHLFDGTNEKIQAVIEADVCGRLVKLLMHPSPSVITYALLTIGHIVTGDDVQTQCAISHQVLPCLLNLLKNDYEKRIKIVACWTISNITAGNKEQIQAVIEANIIAPLVYLLQNVEFDIKKQAICAISNATSGGTHDQIRFLVSQGCIKPLCDLINCPDPKVVTVCLKGLENILKVGEVDKNMGTTEGANLYA</sequence>
<accession>A0A5D2ESM7</accession>
<dbReference type="PANTHER" id="PTHR23316">
    <property type="entry name" value="IMPORTIN ALPHA"/>
    <property type="match status" value="1"/>
</dbReference>
<dbReference type="InterPro" id="IPR000225">
    <property type="entry name" value="Armadillo"/>
</dbReference>
<dbReference type="SUPFAM" id="SSF48371">
    <property type="entry name" value="ARM repeat"/>
    <property type="match status" value="1"/>
</dbReference>
<dbReference type="InterPro" id="IPR016024">
    <property type="entry name" value="ARM-type_fold"/>
</dbReference>
<evidence type="ECO:0000256" key="3">
    <source>
        <dbReference type="ARBA" id="ARBA00022737"/>
    </source>
</evidence>
<comment type="similarity">
    <text evidence="1">Belongs to the importin alpha family.</text>
</comment>
<dbReference type="GO" id="GO:0015031">
    <property type="term" value="P:protein transport"/>
    <property type="evidence" value="ECO:0007669"/>
    <property type="project" value="UniProtKB-KW"/>
</dbReference>
<dbReference type="EMBL" id="CM017698">
    <property type="protein sequence ID" value="TYG96111.1"/>
    <property type="molecule type" value="Genomic_DNA"/>
</dbReference>
<dbReference type="Pfam" id="PF00514">
    <property type="entry name" value="Arm"/>
    <property type="match status" value="6"/>
</dbReference>
<proteinExistence type="inferred from homology"/>
<gene>
    <name evidence="7" type="ORF">ES288_A11G321200v1</name>
</gene>
<keyword evidence="8" id="KW-1185">Reference proteome</keyword>
<evidence type="ECO:0000259" key="6">
    <source>
        <dbReference type="Pfam" id="PF03107"/>
    </source>
</evidence>
<evidence type="ECO:0000256" key="4">
    <source>
        <dbReference type="ARBA" id="ARBA00022927"/>
    </source>
</evidence>
<dbReference type="Pfam" id="PF03107">
    <property type="entry name" value="C1_2"/>
    <property type="match status" value="2"/>
</dbReference>
<keyword evidence="2" id="KW-0813">Transport</keyword>
<evidence type="ECO:0000256" key="2">
    <source>
        <dbReference type="ARBA" id="ARBA00022448"/>
    </source>
</evidence>
<evidence type="ECO:0000313" key="7">
    <source>
        <dbReference type="EMBL" id="TYG96111.1"/>
    </source>
</evidence>
<name>A0A5D2ESM7_GOSDA</name>
<dbReference type="InterPro" id="IPR011989">
    <property type="entry name" value="ARM-like"/>
</dbReference>
<keyword evidence="3" id="KW-0677">Repeat</keyword>